<evidence type="ECO:0000256" key="11">
    <source>
        <dbReference type="PIRSR" id="PIRSR605002-2"/>
    </source>
</evidence>
<sequence>MGEGELLLIKDDYRFLCSSIGSTLVLFDVDGTLTPARRTASPAILTTLEALRKKAVIGFVGGSDLVKIREQLEVTPTANVLESQSFINHLGEDRYKKLVNFCLREISELDIPIKRGTFIEFRNGMINVSPIGRNASVTERDEFEKYDKETQIRSKLVEKLKTQFPEYGLTFSIGGQISFDVFPTGWDKTYALKHVEDQGFKEIHFFGDKTYKGGNDHEIYEDSRTVGHPVTCPEDTIKILKELFHI</sequence>
<feature type="binding site" evidence="12">
    <location>
        <position position="225"/>
    </location>
    <ligand>
        <name>Mg(2+)</name>
        <dbReference type="ChEBI" id="CHEBI:18420"/>
        <label>1</label>
    </ligand>
</feature>
<evidence type="ECO:0000256" key="2">
    <source>
        <dbReference type="ARBA" id="ARBA00004699"/>
    </source>
</evidence>
<dbReference type="SUPFAM" id="SSF56784">
    <property type="entry name" value="HAD-like"/>
    <property type="match status" value="1"/>
</dbReference>
<evidence type="ECO:0000256" key="10">
    <source>
        <dbReference type="PIRSR" id="PIRSR605002-1"/>
    </source>
</evidence>
<evidence type="ECO:0000256" key="12">
    <source>
        <dbReference type="PIRSR" id="PIRSR605002-3"/>
    </source>
</evidence>
<dbReference type="CDD" id="cd02585">
    <property type="entry name" value="HAD_PMM"/>
    <property type="match status" value="1"/>
</dbReference>
<dbReference type="FunFam" id="3.30.1240.20:FF:000001">
    <property type="entry name" value="Phosphomannomutase"/>
    <property type="match status" value="1"/>
</dbReference>
<evidence type="ECO:0000256" key="6">
    <source>
        <dbReference type="ARBA" id="ARBA00022490"/>
    </source>
</evidence>
<feature type="active site" description="Nucleophile" evidence="10">
    <location>
        <position position="28"/>
    </location>
</feature>
<dbReference type="InterPro" id="IPR005002">
    <property type="entry name" value="PMM"/>
</dbReference>
<feature type="binding site" evidence="11">
    <location>
        <position position="178"/>
    </location>
    <ligand>
        <name>alpha-D-mannose 1-phosphate</name>
        <dbReference type="ChEBI" id="CHEBI:58409"/>
    </ligand>
</feature>
<keyword evidence="7 12" id="KW-0479">Metal-binding</keyword>
<dbReference type="Gene3D" id="3.30.1240.20">
    <property type="match status" value="1"/>
</dbReference>
<dbReference type="InterPro" id="IPR036412">
    <property type="entry name" value="HAD-like_sf"/>
</dbReference>
<feature type="binding site" evidence="11">
    <location>
        <position position="133"/>
    </location>
    <ligand>
        <name>alpha-D-mannose 1-phosphate</name>
        <dbReference type="ChEBI" id="CHEBI:58409"/>
    </ligand>
</feature>
<organism evidence="14 15">
    <name type="scientific">Puccinia striiformis</name>
    <dbReference type="NCBI Taxonomy" id="27350"/>
    <lineage>
        <taxon>Eukaryota</taxon>
        <taxon>Fungi</taxon>
        <taxon>Dikarya</taxon>
        <taxon>Basidiomycota</taxon>
        <taxon>Pucciniomycotina</taxon>
        <taxon>Pucciniomycetes</taxon>
        <taxon>Pucciniales</taxon>
        <taxon>Pucciniaceae</taxon>
        <taxon>Puccinia</taxon>
    </lineage>
</organism>
<dbReference type="VEuPathDB" id="FungiDB:PSHT_12100"/>
<protein>
    <recommendedName>
        <fullName evidence="5 13">Phosphomannomutase</fullName>
        <ecNumber evidence="5 13">5.4.2.8</ecNumber>
    </recommendedName>
</protein>
<dbReference type="AlphaFoldDB" id="A0A2S4UYJ1"/>
<evidence type="ECO:0000256" key="4">
    <source>
        <dbReference type="ARBA" id="ARBA00011738"/>
    </source>
</evidence>
<keyword evidence="6 13" id="KW-0963">Cytoplasm</keyword>
<evidence type="ECO:0000256" key="3">
    <source>
        <dbReference type="ARBA" id="ARBA00009736"/>
    </source>
</evidence>
<comment type="caution">
    <text evidence="14">The sequence shown here is derived from an EMBL/GenBank/DDBJ whole genome shotgun (WGS) entry which is preliminary data.</text>
</comment>
<evidence type="ECO:0000256" key="1">
    <source>
        <dbReference type="ARBA" id="ARBA00004496"/>
    </source>
</evidence>
<feature type="active site" description="Proton donor/acceptor" evidence="10">
    <location>
        <position position="30"/>
    </location>
</feature>
<feature type="binding site" evidence="12">
    <location>
        <position position="208"/>
    </location>
    <ligand>
        <name>Mg(2+)</name>
        <dbReference type="ChEBI" id="CHEBI:18420"/>
        <label>1</label>
    </ligand>
</feature>
<accession>A0A2S4UYJ1</accession>
<dbReference type="GO" id="GO:0006487">
    <property type="term" value="P:protein N-linked glycosylation"/>
    <property type="evidence" value="ECO:0007669"/>
    <property type="project" value="TreeGrafter"/>
</dbReference>
<comment type="catalytic activity">
    <reaction evidence="13">
        <text>alpha-D-mannose 1-phosphate = D-mannose 6-phosphate</text>
        <dbReference type="Rhea" id="RHEA:11140"/>
        <dbReference type="ChEBI" id="CHEBI:58409"/>
        <dbReference type="ChEBI" id="CHEBI:58735"/>
        <dbReference type="EC" id="5.4.2.8"/>
    </reaction>
</comment>
<dbReference type="GO" id="GO:0006013">
    <property type="term" value="P:mannose metabolic process"/>
    <property type="evidence" value="ECO:0007669"/>
    <property type="project" value="TreeGrafter"/>
</dbReference>
<dbReference type="PANTHER" id="PTHR10466:SF0">
    <property type="entry name" value="PHOSPHOMANNOMUTASE"/>
    <property type="match status" value="1"/>
</dbReference>
<dbReference type="EMBL" id="PKSL01000144">
    <property type="protein sequence ID" value="POW02321.1"/>
    <property type="molecule type" value="Genomic_DNA"/>
</dbReference>
<feature type="binding site" evidence="11">
    <location>
        <position position="180"/>
    </location>
    <ligand>
        <name>alpha-D-mannose 1-phosphate</name>
        <dbReference type="ChEBI" id="CHEBI:58409"/>
    </ligand>
</feature>
<dbReference type="InterPro" id="IPR006379">
    <property type="entry name" value="HAD-SF_hydro_IIB"/>
</dbReference>
<comment type="similarity">
    <text evidence="3 13">Belongs to the eukaryotic PMM family.</text>
</comment>
<comment type="pathway">
    <text evidence="2 13">Nucleotide-sugar biosynthesis; GDP-alpha-D-mannose biosynthesis; alpha-D-mannose 1-phosphate from D-fructose 6-phosphate: step 2/2.</text>
</comment>
<dbReference type="Proteomes" id="UP000239156">
    <property type="component" value="Unassembled WGS sequence"/>
</dbReference>
<evidence type="ECO:0000256" key="7">
    <source>
        <dbReference type="ARBA" id="ARBA00022723"/>
    </source>
</evidence>
<feature type="binding site" evidence="12">
    <location>
        <position position="28"/>
    </location>
    <ligand>
        <name>Mg(2+)</name>
        <dbReference type="ChEBI" id="CHEBI:18420"/>
        <label>1</label>
    </ligand>
</feature>
<gene>
    <name evidence="14" type="ORF">PSTT_11863</name>
</gene>
<feature type="binding site" evidence="11">
    <location>
        <position position="122"/>
    </location>
    <ligand>
        <name>alpha-D-mannose 1-phosphate</name>
        <dbReference type="ChEBI" id="CHEBI:58409"/>
    </ligand>
</feature>
<dbReference type="Pfam" id="PF03332">
    <property type="entry name" value="PMM"/>
    <property type="match status" value="1"/>
</dbReference>
<feature type="binding site" evidence="12">
    <location>
        <position position="220"/>
    </location>
    <ligand>
        <name>Mg(2+)</name>
        <dbReference type="ChEBI" id="CHEBI:18420"/>
        <label>1</label>
    </ligand>
</feature>
<keyword evidence="15" id="KW-1185">Reference proteome</keyword>
<reference evidence="14" key="1">
    <citation type="submission" date="2017-12" db="EMBL/GenBank/DDBJ databases">
        <title>Gene loss provides genomic basis for host adaptation in cereal stripe rust fungi.</title>
        <authorList>
            <person name="Xia C."/>
        </authorList>
    </citation>
    <scope>NUCLEOTIDE SEQUENCE [LARGE SCALE GENOMIC DNA]</scope>
    <source>
        <strain evidence="14">93-210</strain>
    </source>
</reference>
<evidence type="ECO:0000256" key="5">
    <source>
        <dbReference type="ARBA" id="ARBA00012730"/>
    </source>
</evidence>
<dbReference type="GO" id="GO:0005829">
    <property type="term" value="C:cytosol"/>
    <property type="evidence" value="ECO:0007669"/>
    <property type="project" value="UniProtKB-ARBA"/>
</dbReference>
<dbReference type="GO" id="GO:0046872">
    <property type="term" value="F:metal ion binding"/>
    <property type="evidence" value="ECO:0007669"/>
    <property type="project" value="UniProtKB-KW"/>
</dbReference>
<dbReference type="FunFam" id="3.40.50.1000:FF:000216">
    <property type="entry name" value="Phosphomannomutase"/>
    <property type="match status" value="1"/>
</dbReference>
<evidence type="ECO:0000256" key="9">
    <source>
        <dbReference type="ARBA" id="ARBA00023235"/>
    </source>
</evidence>
<dbReference type="UniPathway" id="UPA00126">
    <property type="reaction ID" value="UER00424"/>
</dbReference>
<evidence type="ECO:0000313" key="14">
    <source>
        <dbReference type="EMBL" id="POW02321.1"/>
    </source>
</evidence>
<keyword evidence="9 13" id="KW-0413">Isomerase</keyword>
<comment type="cofactor">
    <cofactor evidence="12">
        <name>Mg(2+)</name>
        <dbReference type="ChEBI" id="CHEBI:18420"/>
    </cofactor>
</comment>
<name>A0A2S4UYJ1_9BASI</name>
<evidence type="ECO:0000256" key="13">
    <source>
        <dbReference type="RuleBase" id="RU361118"/>
    </source>
</evidence>
<feature type="binding site" evidence="11">
    <location>
        <position position="140"/>
    </location>
    <ligand>
        <name>alpha-D-mannose 1-phosphate</name>
        <dbReference type="ChEBI" id="CHEBI:58409"/>
    </ligand>
</feature>
<keyword evidence="8 12" id="KW-0460">Magnesium</keyword>
<comment type="function">
    <text evidence="13">Involved in the synthesis of the GDP-mannose and dolichol-phosphate-mannose required for a number of critical mannosyl transfer reactions.</text>
</comment>
<dbReference type="EC" id="5.4.2.8" evidence="5 13"/>
<feature type="binding site" evidence="11">
    <location>
        <position position="37"/>
    </location>
    <ligand>
        <name>alpha-D-mannose 1-phosphate</name>
        <dbReference type="ChEBI" id="CHEBI:58409"/>
    </ligand>
</feature>
<evidence type="ECO:0000313" key="15">
    <source>
        <dbReference type="Proteomes" id="UP000239156"/>
    </source>
</evidence>
<comment type="subunit">
    <text evidence="4 13">Homodimer.</text>
</comment>
<dbReference type="GO" id="GO:0009298">
    <property type="term" value="P:GDP-mannose biosynthetic process"/>
    <property type="evidence" value="ECO:0007669"/>
    <property type="project" value="UniProtKB-UniPathway"/>
</dbReference>
<dbReference type="NCBIfam" id="TIGR01484">
    <property type="entry name" value="HAD-SF-IIB"/>
    <property type="match status" value="1"/>
</dbReference>
<feature type="binding site" evidence="12">
    <location>
        <position position="222"/>
    </location>
    <ligand>
        <name>Mg(2+)</name>
        <dbReference type="ChEBI" id="CHEBI:18420"/>
        <label>1</label>
    </ligand>
</feature>
<proteinExistence type="inferred from homology"/>
<dbReference type="VEuPathDB" id="FungiDB:PSTT_11863"/>
<dbReference type="Gene3D" id="3.40.50.1000">
    <property type="entry name" value="HAD superfamily/HAD-like"/>
    <property type="match status" value="1"/>
</dbReference>
<feature type="binding site" evidence="12">
    <location>
        <position position="30"/>
    </location>
    <ligand>
        <name>Mg(2+)</name>
        <dbReference type="ChEBI" id="CHEBI:18420"/>
        <label>1</label>
    </ligand>
</feature>
<dbReference type="InterPro" id="IPR043169">
    <property type="entry name" value="PMM_cap"/>
</dbReference>
<comment type="subcellular location">
    <subcellularLocation>
        <location evidence="1 13">Cytoplasm</location>
    </subcellularLocation>
</comment>
<dbReference type="PANTHER" id="PTHR10466">
    <property type="entry name" value="PHOSPHOMANNOMUTASE"/>
    <property type="match status" value="1"/>
</dbReference>
<evidence type="ECO:0000256" key="8">
    <source>
        <dbReference type="ARBA" id="ARBA00022842"/>
    </source>
</evidence>
<dbReference type="InterPro" id="IPR023214">
    <property type="entry name" value="HAD_sf"/>
</dbReference>
<dbReference type="GO" id="GO:0004615">
    <property type="term" value="F:phosphomannomutase activity"/>
    <property type="evidence" value="ECO:0007669"/>
    <property type="project" value="UniProtKB-EC"/>
</dbReference>